<protein>
    <submittedName>
        <fullName evidence="3">Universal stress protein</fullName>
    </submittedName>
</protein>
<evidence type="ECO:0000313" key="3">
    <source>
        <dbReference type="EMBL" id="NDL66223.1"/>
    </source>
</evidence>
<dbReference type="Pfam" id="PF00582">
    <property type="entry name" value="Usp"/>
    <property type="match status" value="2"/>
</dbReference>
<comment type="similarity">
    <text evidence="1">Belongs to the universal stress protein A family.</text>
</comment>
<dbReference type="InterPro" id="IPR006015">
    <property type="entry name" value="Universal_stress_UspA"/>
</dbReference>
<dbReference type="CDD" id="cd00293">
    <property type="entry name" value="USP-like"/>
    <property type="match status" value="2"/>
</dbReference>
<dbReference type="RefSeq" id="WP_162368949.1">
    <property type="nucleotide sequence ID" value="NZ_JAAEEH010000001.1"/>
</dbReference>
<keyword evidence="4" id="KW-1185">Reference proteome</keyword>
<feature type="domain" description="UspA" evidence="2">
    <location>
        <begin position="155"/>
        <end position="287"/>
    </location>
</feature>
<gene>
    <name evidence="3" type="ORF">GXN74_00495</name>
</gene>
<dbReference type="InterPro" id="IPR006016">
    <property type="entry name" value="UspA"/>
</dbReference>
<name>A0A7X5HT90_9FIRM</name>
<dbReference type="EMBL" id="JAAEEH010000001">
    <property type="protein sequence ID" value="NDL66223.1"/>
    <property type="molecule type" value="Genomic_DNA"/>
</dbReference>
<dbReference type="Gene3D" id="3.40.50.620">
    <property type="entry name" value="HUPs"/>
    <property type="match status" value="2"/>
</dbReference>
<proteinExistence type="inferred from homology"/>
<organism evidence="3 4">
    <name type="scientific">Anaerotalea alkaliphila</name>
    <dbReference type="NCBI Taxonomy" id="2662126"/>
    <lineage>
        <taxon>Bacteria</taxon>
        <taxon>Bacillati</taxon>
        <taxon>Bacillota</taxon>
        <taxon>Clostridia</taxon>
        <taxon>Eubacteriales</taxon>
        <taxon>Anaerotalea</taxon>
    </lineage>
</organism>
<sequence length="291" mass="32368">MMFKRMLVATDTSTASDALVESLEGLRAYGAEQCLLLQCTGIQAPAARAYLETEESTDEALQAQKRVLERQGYTVETRVVSGIAKNEINRVAETEGYSIIVVGAEAHSLTSEVLFSGLAYDVIHHSRLPVLLVRLVRDPDGSEVRASGMKPEGPVLFNTDFSETAANAFRYLESLVEGGTRQVVLFHVQDQSRIYPYLIDQLDEFNRIDTERLENMRQELARKGKAEVECMIRYGYPQKEILQLAREKGAQLIVMGSQGRGFLKEMFLGSVSNSIARQAACSVLLVPARRD</sequence>
<dbReference type="PANTHER" id="PTHR46268:SF26">
    <property type="entry name" value="UNIVERSAL STRESS PROTEIN MJ0577"/>
    <property type="match status" value="1"/>
</dbReference>
<evidence type="ECO:0000313" key="4">
    <source>
        <dbReference type="Proteomes" id="UP000461585"/>
    </source>
</evidence>
<dbReference type="Proteomes" id="UP000461585">
    <property type="component" value="Unassembled WGS sequence"/>
</dbReference>
<evidence type="ECO:0000256" key="1">
    <source>
        <dbReference type="ARBA" id="ARBA00008791"/>
    </source>
</evidence>
<dbReference type="PRINTS" id="PR01438">
    <property type="entry name" value="UNVRSLSTRESS"/>
</dbReference>
<feature type="domain" description="UspA" evidence="2">
    <location>
        <begin position="2"/>
        <end position="134"/>
    </location>
</feature>
<comment type="caution">
    <text evidence="3">The sequence shown here is derived from an EMBL/GenBank/DDBJ whole genome shotgun (WGS) entry which is preliminary data.</text>
</comment>
<evidence type="ECO:0000259" key="2">
    <source>
        <dbReference type="Pfam" id="PF00582"/>
    </source>
</evidence>
<accession>A0A7X5HT90</accession>
<dbReference type="AlphaFoldDB" id="A0A7X5HT90"/>
<dbReference type="InterPro" id="IPR014729">
    <property type="entry name" value="Rossmann-like_a/b/a_fold"/>
</dbReference>
<dbReference type="SUPFAM" id="SSF52402">
    <property type="entry name" value="Adenine nucleotide alpha hydrolases-like"/>
    <property type="match status" value="2"/>
</dbReference>
<dbReference type="PANTHER" id="PTHR46268">
    <property type="entry name" value="STRESS RESPONSE PROTEIN NHAX"/>
    <property type="match status" value="1"/>
</dbReference>
<reference evidence="3 4" key="1">
    <citation type="submission" date="2020-01" db="EMBL/GenBank/DDBJ databases">
        <title>Anaeroalcalibacter tamaniensis gen. nov., sp. nov., moderately halophilic strictly anaerobic fermenter bacterium from mud volcano of Taman peninsula.</title>
        <authorList>
            <person name="Frolova A."/>
            <person name="Merkel A.Y."/>
            <person name="Slobodkin A.I."/>
        </authorList>
    </citation>
    <scope>NUCLEOTIDE SEQUENCE [LARGE SCALE GENOMIC DNA]</scope>
    <source>
        <strain evidence="3 4">F-3ap</strain>
    </source>
</reference>